<feature type="compositionally biased region" description="Polar residues" evidence="1">
    <location>
        <begin position="88"/>
        <end position="114"/>
    </location>
</feature>
<comment type="caution">
    <text evidence="3">The sequence shown here is derived from an EMBL/GenBank/DDBJ whole genome shotgun (WGS) entry which is preliminary data.</text>
</comment>
<dbReference type="InterPro" id="IPR003034">
    <property type="entry name" value="SAP_dom"/>
</dbReference>
<dbReference type="Pfam" id="PF02037">
    <property type="entry name" value="SAP"/>
    <property type="match status" value="1"/>
</dbReference>
<evidence type="ECO:0000256" key="1">
    <source>
        <dbReference type="SAM" id="MobiDB-lite"/>
    </source>
</evidence>
<evidence type="ECO:0000313" key="3">
    <source>
        <dbReference type="EMBL" id="KAF2442646.1"/>
    </source>
</evidence>
<organism evidence="3 4">
    <name type="scientific">Karstenula rhodostoma CBS 690.94</name>
    <dbReference type="NCBI Taxonomy" id="1392251"/>
    <lineage>
        <taxon>Eukaryota</taxon>
        <taxon>Fungi</taxon>
        <taxon>Dikarya</taxon>
        <taxon>Ascomycota</taxon>
        <taxon>Pezizomycotina</taxon>
        <taxon>Dothideomycetes</taxon>
        <taxon>Pleosporomycetidae</taxon>
        <taxon>Pleosporales</taxon>
        <taxon>Massarineae</taxon>
        <taxon>Didymosphaeriaceae</taxon>
        <taxon>Karstenula</taxon>
    </lineage>
</organism>
<dbReference type="AlphaFoldDB" id="A0A9P4PGT9"/>
<proteinExistence type="predicted"/>
<name>A0A9P4PGT9_9PLEO</name>
<sequence length="133" mass="14507">MSAFGQPILASTGVSHLGDHLMYASLTASELRRLCKQRGILRMGSARKPDIVEALEKQNAELSDSSPVSLATPTTPQPQQSTQRDNSHPLSTNMAPTESATHQHAQNEETSPQDYPNREDVAAIPFDVVRHCC</sequence>
<feature type="domain" description="SAP" evidence="2">
    <location>
        <begin position="22"/>
        <end position="57"/>
    </location>
</feature>
<feature type="compositionally biased region" description="Low complexity" evidence="1">
    <location>
        <begin position="72"/>
        <end position="83"/>
    </location>
</feature>
<evidence type="ECO:0000259" key="2">
    <source>
        <dbReference type="Pfam" id="PF02037"/>
    </source>
</evidence>
<feature type="region of interest" description="Disordered" evidence="1">
    <location>
        <begin position="57"/>
        <end position="119"/>
    </location>
</feature>
<keyword evidence="4" id="KW-1185">Reference proteome</keyword>
<feature type="compositionally biased region" description="Polar residues" evidence="1">
    <location>
        <begin position="60"/>
        <end position="71"/>
    </location>
</feature>
<gene>
    <name evidence="3" type="ORF">P171DRAFT_445251</name>
</gene>
<dbReference type="Proteomes" id="UP000799764">
    <property type="component" value="Unassembled WGS sequence"/>
</dbReference>
<dbReference type="EMBL" id="MU001503">
    <property type="protein sequence ID" value="KAF2442646.1"/>
    <property type="molecule type" value="Genomic_DNA"/>
</dbReference>
<evidence type="ECO:0000313" key="4">
    <source>
        <dbReference type="Proteomes" id="UP000799764"/>
    </source>
</evidence>
<reference evidence="3" key="1">
    <citation type="journal article" date="2020" name="Stud. Mycol.">
        <title>101 Dothideomycetes genomes: a test case for predicting lifestyles and emergence of pathogens.</title>
        <authorList>
            <person name="Haridas S."/>
            <person name="Albert R."/>
            <person name="Binder M."/>
            <person name="Bloem J."/>
            <person name="Labutti K."/>
            <person name="Salamov A."/>
            <person name="Andreopoulos B."/>
            <person name="Baker S."/>
            <person name="Barry K."/>
            <person name="Bills G."/>
            <person name="Bluhm B."/>
            <person name="Cannon C."/>
            <person name="Castanera R."/>
            <person name="Culley D."/>
            <person name="Daum C."/>
            <person name="Ezra D."/>
            <person name="Gonzalez J."/>
            <person name="Henrissat B."/>
            <person name="Kuo A."/>
            <person name="Liang C."/>
            <person name="Lipzen A."/>
            <person name="Lutzoni F."/>
            <person name="Magnuson J."/>
            <person name="Mondo S."/>
            <person name="Nolan M."/>
            <person name="Ohm R."/>
            <person name="Pangilinan J."/>
            <person name="Park H.-J."/>
            <person name="Ramirez L."/>
            <person name="Alfaro M."/>
            <person name="Sun H."/>
            <person name="Tritt A."/>
            <person name="Yoshinaga Y."/>
            <person name="Zwiers L.-H."/>
            <person name="Turgeon B."/>
            <person name="Goodwin S."/>
            <person name="Spatafora J."/>
            <person name="Crous P."/>
            <person name="Grigoriev I."/>
        </authorList>
    </citation>
    <scope>NUCLEOTIDE SEQUENCE</scope>
    <source>
        <strain evidence="3">CBS 690.94</strain>
    </source>
</reference>
<accession>A0A9P4PGT9</accession>
<protein>
    <recommendedName>
        <fullName evidence="2">SAP domain-containing protein</fullName>
    </recommendedName>
</protein>